<reference evidence="3" key="2">
    <citation type="submission" date="2020-11" db="EMBL/GenBank/DDBJ databases">
        <authorList>
            <person name="Cecchin M."/>
            <person name="Marcolungo L."/>
            <person name="Rossato M."/>
            <person name="Girolomoni L."/>
            <person name="Cosentino E."/>
            <person name="Cuine S."/>
            <person name="Li-Beisson Y."/>
            <person name="Delledonne M."/>
            <person name="Ballottari M."/>
        </authorList>
    </citation>
    <scope>NUCLEOTIDE SEQUENCE</scope>
    <source>
        <strain evidence="3">211/11P</strain>
        <tissue evidence="3">Whole cell</tissue>
    </source>
</reference>
<evidence type="ECO:0000259" key="2">
    <source>
        <dbReference type="PROSITE" id="PS51166"/>
    </source>
</evidence>
<proteinExistence type="predicted"/>
<dbReference type="PANTHER" id="PTHR15048">
    <property type="entry name" value="STARCH-BINDING DOMAIN-CONTAINING PROTEIN 1"/>
    <property type="match status" value="1"/>
</dbReference>
<evidence type="ECO:0000256" key="1">
    <source>
        <dbReference type="SAM" id="MobiDB-lite"/>
    </source>
</evidence>
<dbReference type="PANTHER" id="PTHR15048:SF0">
    <property type="entry name" value="STARCH-BINDING DOMAIN-CONTAINING PROTEIN 1"/>
    <property type="match status" value="1"/>
</dbReference>
<dbReference type="GO" id="GO:0016020">
    <property type="term" value="C:membrane"/>
    <property type="evidence" value="ECO:0007669"/>
    <property type="project" value="TreeGrafter"/>
</dbReference>
<organism evidence="3 4">
    <name type="scientific">Chlorella vulgaris</name>
    <name type="common">Green alga</name>
    <dbReference type="NCBI Taxonomy" id="3077"/>
    <lineage>
        <taxon>Eukaryota</taxon>
        <taxon>Viridiplantae</taxon>
        <taxon>Chlorophyta</taxon>
        <taxon>core chlorophytes</taxon>
        <taxon>Trebouxiophyceae</taxon>
        <taxon>Chlorellales</taxon>
        <taxon>Chlorellaceae</taxon>
        <taxon>Chlorella clade</taxon>
        <taxon>Chlorella</taxon>
    </lineage>
</organism>
<feature type="domain" description="CBM20" evidence="2">
    <location>
        <begin position="102"/>
        <end position="244"/>
    </location>
</feature>
<protein>
    <recommendedName>
        <fullName evidence="2">CBM20 domain-containing protein</fullName>
    </recommendedName>
</protein>
<dbReference type="Pfam" id="PF00686">
    <property type="entry name" value="CBM_20"/>
    <property type="match status" value="1"/>
</dbReference>
<accession>A0A9D4TJM4</accession>
<feature type="compositionally biased region" description="Low complexity" evidence="1">
    <location>
        <begin position="281"/>
        <end position="302"/>
    </location>
</feature>
<feature type="compositionally biased region" description="Low complexity" evidence="1">
    <location>
        <begin position="258"/>
        <end position="269"/>
    </location>
</feature>
<dbReference type="EMBL" id="SIDB01000010">
    <property type="protein sequence ID" value="KAI3427226.1"/>
    <property type="molecule type" value="Genomic_DNA"/>
</dbReference>
<sequence>MHPAAAVEARACIPRRNRSASSSSSSSSGITRCSWTRCAGQPASRATRKWHQHRVECIAVPGPLFMDSGFDRDRLRDSKAQQLLPPGNFLQFPMREDSSDLRKTPPLVRVRLAVEYRVHSRQMLCVGGNQIPFGWSFLSIAKVPASWNPGDIWAVEIELPAGTKVEYKFVILEEQDWTQQVNELSEGKVEYSYRIEPDSSPPDVQKITKQMAIVAWQPGPNRVLQVPTEEELAQLRPGERVERDPPPLPSTASQRSYGQQALGKLLGQQPTTYPISEPPIGTGDSPSSSSSSSGVGSSGSSGPTRKEELCGVWEVLSIDQDGRPFLDRRDVWGREDQPSRSVRRSLFGR</sequence>
<comment type="caution">
    <text evidence="3">The sequence shown here is derived from an EMBL/GenBank/DDBJ whole genome shotgun (WGS) entry which is preliminary data.</text>
</comment>
<feature type="region of interest" description="Disordered" evidence="1">
    <location>
        <begin position="324"/>
        <end position="349"/>
    </location>
</feature>
<dbReference type="InterPro" id="IPR002044">
    <property type="entry name" value="CBM20"/>
</dbReference>
<feature type="region of interest" description="Disordered" evidence="1">
    <location>
        <begin position="232"/>
        <end position="306"/>
    </location>
</feature>
<dbReference type="PROSITE" id="PS51166">
    <property type="entry name" value="CBM20"/>
    <property type="match status" value="1"/>
</dbReference>
<dbReference type="OrthoDB" id="550577at2759"/>
<dbReference type="GO" id="GO:2001070">
    <property type="term" value="F:starch binding"/>
    <property type="evidence" value="ECO:0007669"/>
    <property type="project" value="InterPro"/>
</dbReference>
<evidence type="ECO:0000313" key="3">
    <source>
        <dbReference type="EMBL" id="KAI3427226.1"/>
    </source>
</evidence>
<dbReference type="InterPro" id="IPR013783">
    <property type="entry name" value="Ig-like_fold"/>
</dbReference>
<dbReference type="Proteomes" id="UP001055712">
    <property type="component" value="Unassembled WGS sequence"/>
</dbReference>
<dbReference type="SUPFAM" id="SSF49452">
    <property type="entry name" value="Starch-binding domain-like"/>
    <property type="match status" value="1"/>
</dbReference>
<feature type="compositionally biased region" description="Basic and acidic residues" evidence="1">
    <location>
        <begin position="324"/>
        <end position="338"/>
    </location>
</feature>
<reference evidence="3" key="1">
    <citation type="journal article" date="2019" name="Plant J.">
        <title>Chlorella vulgaris genome assembly and annotation reveals the molecular basis for metabolic acclimation to high light conditions.</title>
        <authorList>
            <person name="Cecchin M."/>
            <person name="Marcolungo L."/>
            <person name="Rossato M."/>
            <person name="Girolomoni L."/>
            <person name="Cosentino E."/>
            <person name="Cuine S."/>
            <person name="Li-Beisson Y."/>
            <person name="Delledonne M."/>
            <person name="Ballottari M."/>
        </authorList>
    </citation>
    <scope>NUCLEOTIDE SEQUENCE</scope>
    <source>
        <strain evidence="3">211/11P</strain>
    </source>
</reference>
<dbReference type="AlphaFoldDB" id="A0A9D4TJM4"/>
<evidence type="ECO:0000313" key="4">
    <source>
        <dbReference type="Proteomes" id="UP001055712"/>
    </source>
</evidence>
<gene>
    <name evidence="3" type="ORF">D9Q98_007161</name>
</gene>
<dbReference type="Gene3D" id="2.60.40.10">
    <property type="entry name" value="Immunoglobulins"/>
    <property type="match status" value="1"/>
</dbReference>
<dbReference type="InterPro" id="IPR013784">
    <property type="entry name" value="Carb-bd-like_fold"/>
</dbReference>
<keyword evidence="4" id="KW-1185">Reference proteome</keyword>
<name>A0A9D4TJM4_CHLVU</name>